<evidence type="ECO:0000313" key="1">
    <source>
        <dbReference type="EMBL" id="VDL83787.1"/>
    </source>
</evidence>
<name>A0A0N4YS28_NIPBR</name>
<gene>
    <name evidence="1" type="ORF">NBR_LOCUS20051</name>
</gene>
<dbReference type="EMBL" id="UYSL01024745">
    <property type="protein sequence ID" value="VDL83787.1"/>
    <property type="molecule type" value="Genomic_DNA"/>
</dbReference>
<proteinExistence type="predicted"/>
<reference evidence="3" key="1">
    <citation type="submission" date="2017-02" db="UniProtKB">
        <authorList>
            <consortium name="WormBaseParasite"/>
        </authorList>
    </citation>
    <scope>IDENTIFICATION</scope>
</reference>
<dbReference type="WBParaSite" id="NBR_0002005001-mRNA-1">
    <property type="protein sequence ID" value="NBR_0002005001-mRNA-1"/>
    <property type="gene ID" value="NBR_0002005001"/>
</dbReference>
<evidence type="ECO:0000313" key="2">
    <source>
        <dbReference type="Proteomes" id="UP000271162"/>
    </source>
</evidence>
<organism evidence="3">
    <name type="scientific">Nippostrongylus brasiliensis</name>
    <name type="common">Rat hookworm</name>
    <dbReference type="NCBI Taxonomy" id="27835"/>
    <lineage>
        <taxon>Eukaryota</taxon>
        <taxon>Metazoa</taxon>
        <taxon>Ecdysozoa</taxon>
        <taxon>Nematoda</taxon>
        <taxon>Chromadorea</taxon>
        <taxon>Rhabditida</taxon>
        <taxon>Rhabditina</taxon>
        <taxon>Rhabditomorpha</taxon>
        <taxon>Strongyloidea</taxon>
        <taxon>Heligmosomidae</taxon>
        <taxon>Nippostrongylus</taxon>
    </lineage>
</organism>
<evidence type="ECO:0000313" key="3">
    <source>
        <dbReference type="WBParaSite" id="NBR_0002005001-mRNA-1"/>
    </source>
</evidence>
<sequence>MWQTYAPNKKFYGSQECLGPEDTKQMLLKNPGRKNECAVCKNPITDADPGCTAINQSNFRDAIAFLREYAMEKL</sequence>
<dbReference type="AlphaFoldDB" id="A0A0N4YS28"/>
<keyword evidence="2" id="KW-1185">Reference proteome</keyword>
<dbReference type="Proteomes" id="UP000271162">
    <property type="component" value="Unassembled WGS sequence"/>
</dbReference>
<reference evidence="1 2" key="2">
    <citation type="submission" date="2018-11" db="EMBL/GenBank/DDBJ databases">
        <authorList>
            <consortium name="Pathogen Informatics"/>
        </authorList>
    </citation>
    <scope>NUCLEOTIDE SEQUENCE [LARGE SCALE GENOMIC DNA]</scope>
</reference>
<accession>A0A0N4YS28</accession>
<protein>
    <submittedName>
        <fullName evidence="1 3">Uncharacterized protein</fullName>
    </submittedName>
</protein>